<dbReference type="AlphaFoldDB" id="A0AAD5LU32"/>
<protein>
    <recommendedName>
        <fullName evidence="1">Beta-lactamase-related domain-containing protein</fullName>
    </recommendedName>
</protein>
<dbReference type="PANTHER" id="PTHR46825:SF9">
    <property type="entry name" value="BETA-LACTAMASE-RELATED DOMAIN-CONTAINING PROTEIN"/>
    <property type="match status" value="1"/>
</dbReference>
<dbReference type="PANTHER" id="PTHR46825">
    <property type="entry name" value="D-ALANYL-D-ALANINE-CARBOXYPEPTIDASE/ENDOPEPTIDASE AMPH"/>
    <property type="match status" value="1"/>
</dbReference>
<evidence type="ECO:0000259" key="1">
    <source>
        <dbReference type="Pfam" id="PF00144"/>
    </source>
</evidence>
<dbReference type="InterPro" id="IPR050491">
    <property type="entry name" value="AmpC-like"/>
</dbReference>
<dbReference type="InterPro" id="IPR001466">
    <property type="entry name" value="Beta-lactam-related"/>
</dbReference>
<organism evidence="2 3">
    <name type="scientific">Pythium insidiosum</name>
    <name type="common">Pythiosis disease agent</name>
    <dbReference type="NCBI Taxonomy" id="114742"/>
    <lineage>
        <taxon>Eukaryota</taxon>
        <taxon>Sar</taxon>
        <taxon>Stramenopiles</taxon>
        <taxon>Oomycota</taxon>
        <taxon>Peronosporomycetes</taxon>
        <taxon>Pythiales</taxon>
        <taxon>Pythiaceae</taxon>
        <taxon>Pythium</taxon>
    </lineage>
</organism>
<name>A0AAD5LU32_PYTIN</name>
<dbReference type="Pfam" id="PF00144">
    <property type="entry name" value="Beta-lactamase"/>
    <property type="match status" value="2"/>
</dbReference>
<dbReference type="InterPro" id="IPR012338">
    <property type="entry name" value="Beta-lactam/transpept-like"/>
</dbReference>
<feature type="domain" description="Beta-lactamase-related" evidence="1">
    <location>
        <begin position="90"/>
        <end position="145"/>
    </location>
</feature>
<gene>
    <name evidence="2" type="ORF">P43SY_007987</name>
</gene>
<dbReference type="SUPFAM" id="SSF56601">
    <property type="entry name" value="beta-lactamase/transpeptidase-like"/>
    <property type="match status" value="1"/>
</dbReference>
<dbReference type="EMBL" id="JAKCXM010000650">
    <property type="protein sequence ID" value="KAJ0392368.1"/>
    <property type="molecule type" value="Genomic_DNA"/>
</dbReference>
<reference evidence="2" key="1">
    <citation type="submission" date="2021-12" db="EMBL/GenBank/DDBJ databases">
        <title>Prjna785345.</title>
        <authorList>
            <person name="Rujirawat T."/>
            <person name="Krajaejun T."/>
        </authorList>
    </citation>
    <scope>NUCLEOTIDE SEQUENCE</scope>
    <source>
        <strain evidence="2">Pi057C3</strain>
    </source>
</reference>
<sequence length="522" mass="57238">MVTDHGISTIYNADQTAVNYEFIPKPVDARLVLPFSYQLNAYMHQQGHRSINTHDLEHQIAEFYRGSGLPRAGRSMAQKVKEANEFLTREIAKSSLVGVGVSVVYDDSVVMAKGYGSLQANDSSKAVTSESLFQIASVSKTMIAIGYLEPEASLREKYAYSNTNYVILGQVIEGVSGQPWDRFLKERVWQPLGMNRTFASAEDVPSELYDELSSGHNDCVDGVTGPFDILTSPQMQLTPSRKRGLFAAGSIVSTPSDMTAFMRLLLNKGSVDGVKLFKSAATIGEMIRGKVPLGVPSEPFNAVMGFHVNLDGNTLASGYGFDTVGQVMWGRAYFDKGGDSLGHETRTGFVPAERLGVTMISNTEFFVFRRGFYLDQLRSYVMGIFLDVPKPILELEYSRWTRSLPLPPPFPGATPKNFCFGPTPDIPLSAEQQDKLIGSYESVVAPRFFPRASITRDSRDNTKLRYSFGVVTGTLSLVAKTDGLWSFLSVGPTTTPISATMSGQGAGHFELDLDFAGAFRKV</sequence>
<feature type="domain" description="Beta-lactamase-related" evidence="1">
    <location>
        <begin position="147"/>
        <end position="365"/>
    </location>
</feature>
<dbReference type="Proteomes" id="UP001209570">
    <property type="component" value="Unassembled WGS sequence"/>
</dbReference>
<evidence type="ECO:0000313" key="2">
    <source>
        <dbReference type="EMBL" id="KAJ0392368.1"/>
    </source>
</evidence>
<comment type="caution">
    <text evidence="2">The sequence shown here is derived from an EMBL/GenBank/DDBJ whole genome shotgun (WGS) entry which is preliminary data.</text>
</comment>
<proteinExistence type="predicted"/>
<accession>A0AAD5LU32</accession>
<evidence type="ECO:0000313" key="3">
    <source>
        <dbReference type="Proteomes" id="UP001209570"/>
    </source>
</evidence>
<keyword evidence="3" id="KW-1185">Reference proteome</keyword>
<dbReference type="Gene3D" id="3.40.710.10">
    <property type="entry name" value="DD-peptidase/beta-lactamase superfamily"/>
    <property type="match status" value="2"/>
</dbReference>